<dbReference type="PROSITE" id="PS50089">
    <property type="entry name" value="ZF_RING_2"/>
    <property type="match status" value="1"/>
</dbReference>
<name>A0A553IBG3_9PEZI</name>
<evidence type="ECO:0000256" key="1">
    <source>
        <dbReference type="ARBA" id="ARBA00000900"/>
    </source>
</evidence>
<evidence type="ECO:0000256" key="13">
    <source>
        <dbReference type="SAM" id="MobiDB-lite"/>
    </source>
</evidence>
<proteinExistence type="predicted"/>
<keyword evidence="6" id="KW-0479">Metal-binding</keyword>
<feature type="compositionally biased region" description="Low complexity" evidence="13">
    <location>
        <begin position="316"/>
        <end position="332"/>
    </location>
</feature>
<evidence type="ECO:0000256" key="15">
    <source>
        <dbReference type="SAM" id="SignalP"/>
    </source>
</evidence>
<feature type="region of interest" description="Disordered" evidence="13">
    <location>
        <begin position="485"/>
        <end position="553"/>
    </location>
</feature>
<dbReference type="SUPFAM" id="SSF57850">
    <property type="entry name" value="RING/U-box"/>
    <property type="match status" value="1"/>
</dbReference>
<keyword evidence="7 12" id="KW-0863">Zinc-finger</keyword>
<feature type="compositionally biased region" description="Basic and acidic residues" evidence="13">
    <location>
        <begin position="349"/>
        <end position="359"/>
    </location>
</feature>
<evidence type="ECO:0000256" key="8">
    <source>
        <dbReference type="ARBA" id="ARBA00022786"/>
    </source>
</evidence>
<feature type="chain" id="PRO_5021924674" description="RING-type E3 ubiquitin transferase" evidence="15">
    <location>
        <begin position="29"/>
        <end position="553"/>
    </location>
</feature>
<evidence type="ECO:0000256" key="7">
    <source>
        <dbReference type="ARBA" id="ARBA00022771"/>
    </source>
</evidence>
<dbReference type="PANTHER" id="PTHR45977:SF4">
    <property type="entry name" value="RING-TYPE DOMAIN-CONTAINING PROTEIN"/>
    <property type="match status" value="1"/>
</dbReference>
<feature type="compositionally biased region" description="Basic and acidic residues" evidence="13">
    <location>
        <begin position="500"/>
        <end position="526"/>
    </location>
</feature>
<keyword evidence="9" id="KW-0862">Zinc</keyword>
<dbReference type="GO" id="GO:0016567">
    <property type="term" value="P:protein ubiquitination"/>
    <property type="evidence" value="ECO:0007669"/>
    <property type="project" value="TreeGrafter"/>
</dbReference>
<dbReference type="CDD" id="cd16454">
    <property type="entry name" value="RING-H2_PA-TM-RING"/>
    <property type="match status" value="1"/>
</dbReference>
<dbReference type="SMART" id="SM00184">
    <property type="entry name" value="RING"/>
    <property type="match status" value="1"/>
</dbReference>
<feature type="transmembrane region" description="Helical" evidence="14">
    <location>
        <begin position="211"/>
        <end position="237"/>
    </location>
</feature>
<comment type="catalytic activity">
    <reaction evidence="1">
        <text>S-ubiquitinyl-[E2 ubiquitin-conjugating enzyme]-L-cysteine + [acceptor protein]-L-lysine = [E2 ubiquitin-conjugating enzyme]-L-cysteine + N(6)-ubiquitinyl-[acceptor protein]-L-lysine.</text>
        <dbReference type="EC" id="2.3.2.27"/>
    </reaction>
</comment>
<feature type="domain" description="RING-type" evidence="16">
    <location>
        <begin position="364"/>
        <end position="406"/>
    </location>
</feature>
<comment type="caution">
    <text evidence="17">The sequence shown here is derived from an EMBL/GenBank/DDBJ whole genome shotgun (WGS) entry which is preliminary data.</text>
</comment>
<dbReference type="Pfam" id="PF13639">
    <property type="entry name" value="zf-RING_2"/>
    <property type="match status" value="1"/>
</dbReference>
<dbReference type="GO" id="GO:0016020">
    <property type="term" value="C:membrane"/>
    <property type="evidence" value="ECO:0007669"/>
    <property type="project" value="UniProtKB-SubCell"/>
</dbReference>
<keyword evidence="5 14" id="KW-0812">Transmembrane</keyword>
<evidence type="ECO:0000256" key="10">
    <source>
        <dbReference type="ARBA" id="ARBA00022989"/>
    </source>
</evidence>
<dbReference type="EMBL" id="VFLP01000006">
    <property type="protein sequence ID" value="TRX97540.1"/>
    <property type="molecule type" value="Genomic_DNA"/>
</dbReference>
<dbReference type="AlphaFoldDB" id="A0A553IBG3"/>
<keyword evidence="8" id="KW-0833">Ubl conjugation pathway</keyword>
<evidence type="ECO:0000256" key="11">
    <source>
        <dbReference type="ARBA" id="ARBA00023136"/>
    </source>
</evidence>
<evidence type="ECO:0000256" key="5">
    <source>
        <dbReference type="ARBA" id="ARBA00022692"/>
    </source>
</evidence>
<dbReference type="InterPro" id="IPR001841">
    <property type="entry name" value="Znf_RING"/>
</dbReference>
<evidence type="ECO:0000313" key="18">
    <source>
        <dbReference type="Proteomes" id="UP000319160"/>
    </source>
</evidence>
<evidence type="ECO:0000256" key="12">
    <source>
        <dbReference type="PROSITE-ProRule" id="PRU00175"/>
    </source>
</evidence>
<feature type="compositionally biased region" description="Polar residues" evidence="13">
    <location>
        <begin position="291"/>
        <end position="315"/>
    </location>
</feature>
<dbReference type="InterPro" id="IPR013083">
    <property type="entry name" value="Znf_RING/FYVE/PHD"/>
</dbReference>
<evidence type="ECO:0000256" key="9">
    <source>
        <dbReference type="ARBA" id="ARBA00022833"/>
    </source>
</evidence>
<dbReference type="OrthoDB" id="8062037at2759"/>
<sequence length="553" mass="59778">MAATSPAALPVKACFALAVAFLASLVSAQDASINPQDLTDYFAQWKMTLVIETAANAPYGSPFDVVPLTIEAGLQQSEVSKLPDINGDLVILDYTNITRINYTEKVVFLSCDTSTAGNDTNMLTPDQMLNTIMNNSELPNAILLYSTAKPICFLGGSHLTYTHVWTMASQDDAVKVHSVLAATSTDPVVASITPSGKAIDSQQPQTGNTSAIAMSILYSITGLITLLFLLIIATGAVRAHRNPERYGPRAGVNGRPRRSRARGLAMAMLETLPIVKFGENDERKPDEETALENTSRARSHPQDGSQGVVESTSNDNTAPESSSEAANNNNNTPHEEPEIVPAATATTPDKAKTEPKPEEENPGCSICTEDFTVGEDVRVLPCNHKFHPACVDPWLVNVSGTCPLCRLDLRPPEDIEREENEAAAAAQDATTATTAPAQGHLAPPAETDQAASGETSHRRRRSRLLDWNRLRHASVDERLQALRQYRQSQQGSDPASGGADDERRHSRLTDRLRERFHIRSESRSESRSNAATPAPASAPPEPERSIPVGTIQH</sequence>
<comment type="subcellular location">
    <subcellularLocation>
        <location evidence="2">Membrane</location>
        <topology evidence="2">Multi-pass membrane protein</topology>
    </subcellularLocation>
</comment>
<dbReference type="GO" id="GO:0008270">
    <property type="term" value="F:zinc ion binding"/>
    <property type="evidence" value="ECO:0007669"/>
    <property type="project" value="UniProtKB-KW"/>
</dbReference>
<gene>
    <name evidence="17" type="ORF">FHL15_001818</name>
</gene>
<dbReference type="EC" id="2.3.2.27" evidence="3"/>
<evidence type="ECO:0000256" key="2">
    <source>
        <dbReference type="ARBA" id="ARBA00004141"/>
    </source>
</evidence>
<keyword evidence="18" id="KW-1185">Reference proteome</keyword>
<evidence type="ECO:0000259" key="16">
    <source>
        <dbReference type="PROSITE" id="PS50089"/>
    </source>
</evidence>
<keyword evidence="10 14" id="KW-1133">Transmembrane helix</keyword>
<evidence type="ECO:0000256" key="3">
    <source>
        <dbReference type="ARBA" id="ARBA00012483"/>
    </source>
</evidence>
<evidence type="ECO:0000256" key="14">
    <source>
        <dbReference type="SAM" id="Phobius"/>
    </source>
</evidence>
<evidence type="ECO:0000256" key="4">
    <source>
        <dbReference type="ARBA" id="ARBA00022679"/>
    </source>
</evidence>
<dbReference type="STRING" id="2512241.A0A553IBG3"/>
<protein>
    <recommendedName>
        <fullName evidence="3">RING-type E3 ubiquitin transferase</fullName>
        <ecNumber evidence="3">2.3.2.27</ecNumber>
    </recommendedName>
</protein>
<organism evidence="17 18">
    <name type="scientific">Xylaria flabelliformis</name>
    <dbReference type="NCBI Taxonomy" id="2512241"/>
    <lineage>
        <taxon>Eukaryota</taxon>
        <taxon>Fungi</taxon>
        <taxon>Dikarya</taxon>
        <taxon>Ascomycota</taxon>
        <taxon>Pezizomycotina</taxon>
        <taxon>Sordariomycetes</taxon>
        <taxon>Xylariomycetidae</taxon>
        <taxon>Xylariales</taxon>
        <taxon>Xylariaceae</taxon>
        <taxon>Xylaria</taxon>
    </lineage>
</organism>
<evidence type="ECO:0000313" key="17">
    <source>
        <dbReference type="EMBL" id="TRX97540.1"/>
    </source>
</evidence>
<accession>A0A553IBG3</accession>
<feature type="region of interest" description="Disordered" evidence="13">
    <location>
        <begin position="417"/>
        <end position="460"/>
    </location>
</feature>
<keyword evidence="15" id="KW-0732">Signal</keyword>
<keyword evidence="4" id="KW-0808">Transferase</keyword>
<feature type="signal peptide" evidence="15">
    <location>
        <begin position="1"/>
        <end position="28"/>
    </location>
</feature>
<keyword evidence="11 14" id="KW-0472">Membrane</keyword>
<dbReference type="Proteomes" id="UP000319160">
    <property type="component" value="Unassembled WGS sequence"/>
</dbReference>
<feature type="compositionally biased region" description="Basic and acidic residues" evidence="13">
    <location>
        <begin position="278"/>
        <end position="287"/>
    </location>
</feature>
<dbReference type="PANTHER" id="PTHR45977">
    <property type="entry name" value="TARGET OF ERK KINASE MPK-1"/>
    <property type="match status" value="1"/>
</dbReference>
<dbReference type="Gene3D" id="3.30.40.10">
    <property type="entry name" value="Zinc/RING finger domain, C3HC4 (zinc finger)"/>
    <property type="match status" value="1"/>
</dbReference>
<evidence type="ECO:0000256" key="6">
    <source>
        <dbReference type="ARBA" id="ARBA00022723"/>
    </source>
</evidence>
<dbReference type="GO" id="GO:0061630">
    <property type="term" value="F:ubiquitin protein ligase activity"/>
    <property type="evidence" value="ECO:0007669"/>
    <property type="project" value="UniProtKB-EC"/>
</dbReference>
<feature type="region of interest" description="Disordered" evidence="13">
    <location>
        <begin position="276"/>
        <end position="365"/>
    </location>
</feature>
<dbReference type="GO" id="GO:0006511">
    <property type="term" value="P:ubiquitin-dependent protein catabolic process"/>
    <property type="evidence" value="ECO:0007669"/>
    <property type="project" value="TreeGrafter"/>
</dbReference>
<feature type="compositionally biased region" description="Low complexity" evidence="13">
    <location>
        <begin position="422"/>
        <end position="437"/>
    </location>
</feature>
<reference evidence="18" key="1">
    <citation type="submission" date="2019-06" db="EMBL/GenBank/DDBJ databases">
        <title>Draft genome sequence of the griseofulvin-producing fungus Xylaria cubensis strain G536.</title>
        <authorList>
            <person name="Mead M.E."/>
            <person name="Raja H.A."/>
            <person name="Steenwyk J.L."/>
            <person name="Knowles S.L."/>
            <person name="Oberlies N.H."/>
            <person name="Rokas A."/>
        </authorList>
    </citation>
    <scope>NUCLEOTIDE SEQUENCE [LARGE SCALE GENOMIC DNA]</scope>
    <source>
        <strain evidence="18">G536</strain>
    </source>
</reference>